<dbReference type="InterPro" id="IPR039420">
    <property type="entry name" value="WalR-like"/>
</dbReference>
<sequence length="228" mass="25660">MTTSLPKKHRLALVDDDLLLIDLLSSYLKNFDRFEIVLQASDGNSCLERLDALEDQHPEAYIIDLKMEGMDGLTLLENIQDRYPDAHIIVVSSHYHNDTLGFMIKKGVAAFLPKGVSLTVLIEVLDEVMQRGFYLLPDQVGILRKQISHKVSPPRLGSDLLTSRERDVLIRLAQQKTAKEIADELFITTRTVEGHKNNLFAKTGAKNLVGLVLYAIQQKIIDPDSINI</sequence>
<proteinExistence type="predicted"/>
<dbReference type="InterPro" id="IPR036388">
    <property type="entry name" value="WH-like_DNA-bd_sf"/>
</dbReference>
<dbReference type="Pfam" id="PF00072">
    <property type="entry name" value="Response_reg"/>
    <property type="match status" value="1"/>
</dbReference>
<dbReference type="PROSITE" id="PS50043">
    <property type="entry name" value="HTH_LUXR_2"/>
    <property type="match status" value="1"/>
</dbReference>
<feature type="domain" description="HTH luxR-type" evidence="4">
    <location>
        <begin position="154"/>
        <end position="219"/>
    </location>
</feature>
<evidence type="ECO:0000256" key="2">
    <source>
        <dbReference type="ARBA" id="ARBA00023125"/>
    </source>
</evidence>
<dbReference type="SUPFAM" id="SSF52172">
    <property type="entry name" value="CheY-like"/>
    <property type="match status" value="1"/>
</dbReference>
<dbReference type="CDD" id="cd17535">
    <property type="entry name" value="REC_NarL-like"/>
    <property type="match status" value="1"/>
</dbReference>
<dbReference type="GO" id="GO:0006355">
    <property type="term" value="P:regulation of DNA-templated transcription"/>
    <property type="evidence" value="ECO:0007669"/>
    <property type="project" value="InterPro"/>
</dbReference>
<dbReference type="SMART" id="SM00448">
    <property type="entry name" value="REC"/>
    <property type="match status" value="1"/>
</dbReference>
<dbReference type="GO" id="GO:0000160">
    <property type="term" value="P:phosphorelay signal transduction system"/>
    <property type="evidence" value="ECO:0007669"/>
    <property type="project" value="InterPro"/>
</dbReference>
<dbReference type="OrthoDB" id="9797341at2"/>
<dbReference type="InterPro" id="IPR011006">
    <property type="entry name" value="CheY-like_superfamily"/>
</dbReference>
<evidence type="ECO:0000259" key="5">
    <source>
        <dbReference type="PROSITE" id="PS50110"/>
    </source>
</evidence>
<gene>
    <name evidence="6" type="ORF">C5745_05955</name>
</gene>
<keyword evidence="7" id="KW-1185">Reference proteome</keyword>
<dbReference type="InterPro" id="IPR058245">
    <property type="entry name" value="NreC/VraR/RcsB-like_REC"/>
</dbReference>
<dbReference type="PROSITE" id="PS50110">
    <property type="entry name" value="RESPONSE_REGULATORY"/>
    <property type="match status" value="1"/>
</dbReference>
<dbReference type="SMART" id="SM00421">
    <property type="entry name" value="HTH_LUXR"/>
    <property type="match status" value="1"/>
</dbReference>
<feature type="domain" description="Response regulatory" evidence="5">
    <location>
        <begin position="10"/>
        <end position="129"/>
    </location>
</feature>
<dbReference type="CDD" id="cd06170">
    <property type="entry name" value="LuxR_C_like"/>
    <property type="match status" value="1"/>
</dbReference>
<reference evidence="6 7" key="1">
    <citation type="submission" date="2018-02" db="EMBL/GenBank/DDBJ databases">
        <title>The draft genome of Sphingobacterium sp. 5JN-11.</title>
        <authorList>
            <person name="Liu L."/>
            <person name="Li L."/>
            <person name="Liang L."/>
            <person name="Zhang X."/>
            <person name="Wang T."/>
        </authorList>
    </citation>
    <scope>NUCLEOTIDE SEQUENCE [LARGE SCALE GENOMIC DNA]</scope>
    <source>
        <strain evidence="6 7">5JN-11</strain>
    </source>
</reference>
<dbReference type="PRINTS" id="PR00038">
    <property type="entry name" value="HTHLUXR"/>
</dbReference>
<dbReference type="RefSeq" id="WP_105716083.1">
    <property type="nucleotide sequence ID" value="NZ_PVBQ01000004.1"/>
</dbReference>
<protein>
    <submittedName>
        <fullName evidence="6">DNA-binding response regulator</fullName>
    </submittedName>
</protein>
<feature type="modified residue" description="4-aspartylphosphate" evidence="3">
    <location>
        <position position="64"/>
    </location>
</feature>
<dbReference type="InterPro" id="IPR000792">
    <property type="entry name" value="Tscrpt_reg_LuxR_C"/>
</dbReference>
<dbReference type="SUPFAM" id="SSF46894">
    <property type="entry name" value="C-terminal effector domain of the bipartite response regulators"/>
    <property type="match status" value="1"/>
</dbReference>
<dbReference type="Gene3D" id="1.10.10.10">
    <property type="entry name" value="Winged helix-like DNA-binding domain superfamily/Winged helix DNA-binding domain"/>
    <property type="match status" value="1"/>
</dbReference>
<evidence type="ECO:0000313" key="7">
    <source>
        <dbReference type="Proteomes" id="UP000239711"/>
    </source>
</evidence>
<keyword evidence="1 3" id="KW-0597">Phosphoprotein</keyword>
<dbReference type="InterPro" id="IPR016032">
    <property type="entry name" value="Sig_transdc_resp-reg_C-effctor"/>
</dbReference>
<keyword evidence="2 6" id="KW-0238">DNA-binding</keyword>
<evidence type="ECO:0000259" key="4">
    <source>
        <dbReference type="PROSITE" id="PS50043"/>
    </source>
</evidence>
<dbReference type="PANTHER" id="PTHR43214">
    <property type="entry name" value="TWO-COMPONENT RESPONSE REGULATOR"/>
    <property type="match status" value="1"/>
</dbReference>
<evidence type="ECO:0000256" key="3">
    <source>
        <dbReference type="PROSITE-ProRule" id="PRU00169"/>
    </source>
</evidence>
<name>A0A2S9J5I3_9SPHI</name>
<organism evidence="6 7">
    <name type="scientific">Sphingobacterium haloxyli</name>
    <dbReference type="NCBI Taxonomy" id="2100533"/>
    <lineage>
        <taxon>Bacteria</taxon>
        <taxon>Pseudomonadati</taxon>
        <taxon>Bacteroidota</taxon>
        <taxon>Sphingobacteriia</taxon>
        <taxon>Sphingobacteriales</taxon>
        <taxon>Sphingobacteriaceae</taxon>
        <taxon>Sphingobacterium</taxon>
    </lineage>
</organism>
<dbReference type="GO" id="GO:0003677">
    <property type="term" value="F:DNA binding"/>
    <property type="evidence" value="ECO:0007669"/>
    <property type="project" value="UniProtKB-KW"/>
</dbReference>
<dbReference type="EMBL" id="PVBQ01000004">
    <property type="protein sequence ID" value="PRD48056.1"/>
    <property type="molecule type" value="Genomic_DNA"/>
</dbReference>
<evidence type="ECO:0000313" key="6">
    <source>
        <dbReference type="EMBL" id="PRD48056.1"/>
    </source>
</evidence>
<dbReference type="Pfam" id="PF00196">
    <property type="entry name" value="GerE"/>
    <property type="match status" value="1"/>
</dbReference>
<dbReference type="AlphaFoldDB" id="A0A2S9J5I3"/>
<dbReference type="InterPro" id="IPR001789">
    <property type="entry name" value="Sig_transdc_resp-reg_receiver"/>
</dbReference>
<comment type="caution">
    <text evidence="6">The sequence shown here is derived from an EMBL/GenBank/DDBJ whole genome shotgun (WGS) entry which is preliminary data.</text>
</comment>
<dbReference type="Gene3D" id="3.40.50.2300">
    <property type="match status" value="1"/>
</dbReference>
<evidence type="ECO:0000256" key="1">
    <source>
        <dbReference type="ARBA" id="ARBA00022553"/>
    </source>
</evidence>
<accession>A0A2S9J5I3</accession>
<dbReference type="Proteomes" id="UP000239711">
    <property type="component" value="Unassembled WGS sequence"/>
</dbReference>